<evidence type="ECO:0000313" key="2">
    <source>
        <dbReference type="Proteomes" id="UP000253744"/>
    </source>
</evidence>
<dbReference type="KEGG" id="dwu:DVJ83_17410"/>
<keyword evidence="1" id="KW-0614">Plasmid</keyword>
<name>A0A345IMH0_9DEIO</name>
<accession>A0A345IMH0</accession>
<dbReference type="AlphaFoldDB" id="A0A345IMH0"/>
<reference evidence="1 2" key="1">
    <citation type="submission" date="2018-07" db="EMBL/GenBank/DDBJ databases">
        <title>Complete Genome and Methylome Analysis of Deinococcus wulumuqiensis NEB 479.</title>
        <authorList>
            <person name="Fomenkov A."/>
            <person name="Luyten Y."/>
            <person name="Vincze T."/>
            <person name="Anton B.P."/>
            <person name="Clark T."/>
            <person name="Roberts R.J."/>
            <person name="Morgan R.D."/>
        </authorList>
    </citation>
    <scope>NUCLEOTIDE SEQUENCE [LARGE SCALE GENOMIC DNA]</scope>
    <source>
        <strain evidence="1 2">NEB 479</strain>
        <plasmid evidence="2">Plasmid pdrdi</plasmid>
    </source>
</reference>
<proteinExistence type="predicted"/>
<gene>
    <name evidence="1" type="ORF">DVJ83_17410</name>
</gene>
<sequence length="123" mass="14570">MKKGQRRQALLAELQVGQRFIYVLDVDKGRESLPLLVFRSPDSWQLNDAQLFHVLQRAVELRCRWMSARAKEKLSEYEIKPVTHRYTEEQKYAYALLRAGGLTLEEILELRQEEEETSDEEKM</sequence>
<dbReference type="Proteomes" id="UP000253744">
    <property type="component" value="Plasmid pDrdI"/>
</dbReference>
<geneLocation type="plasmid" evidence="2">
    <name>pdrdi</name>
</geneLocation>
<organism evidence="1 2">
    <name type="scientific">Deinococcus wulumuqiensis</name>
    <dbReference type="NCBI Taxonomy" id="980427"/>
    <lineage>
        <taxon>Bacteria</taxon>
        <taxon>Thermotogati</taxon>
        <taxon>Deinococcota</taxon>
        <taxon>Deinococci</taxon>
        <taxon>Deinococcales</taxon>
        <taxon>Deinococcaceae</taxon>
        <taxon>Deinococcus</taxon>
    </lineage>
</organism>
<evidence type="ECO:0000313" key="1">
    <source>
        <dbReference type="EMBL" id="AXH00893.1"/>
    </source>
</evidence>
<protein>
    <submittedName>
        <fullName evidence="1">Uncharacterized protein</fullName>
    </submittedName>
</protein>
<dbReference type="EMBL" id="CP031163">
    <property type="protein sequence ID" value="AXH00893.1"/>
    <property type="molecule type" value="Genomic_DNA"/>
</dbReference>